<protein>
    <submittedName>
        <fullName evidence="2">Uncharacterized protein</fullName>
    </submittedName>
</protein>
<evidence type="ECO:0000256" key="1">
    <source>
        <dbReference type="SAM" id="MobiDB-lite"/>
    </source>
</evidence>
<reference evidence="2 3" key="1">
    <citation type="submission" date="2014-02" db="EMBL/GenBank/DDBJ databases">
        <title>Transposable element dynamics among asymbiotic and ectomycorrhizal Amanita fungi.</title>
        <authorList>
            <consortium name="DOE Joint Genome Institute"/>
            <person name="Hess J."/>
            <person name="Skrede I."/>
            <person name="Wolfe B."/>
            <person name="LaButti K."/>
            <person name="Ohm R.A."/>
            <person name="Grigoriev I.V."/>
            <person name="Pringle A."/>
        </authorList>
    </citation>
    <scope>NUCLEOTIDE SEQUENCE [LARGE SCALE GENOMIC DNA]</scope>
    <source>
        <strain evidence="2 3">SKay4041</strain>
    </source>
</reference>
<dbReference type="OrthoDB" id="3071207at2759"/>
<feature type="region of interest" description="Disordered" evidence="1">
    <location>
        <begin position="50"/>
        <end position="109"/>
    </location>
</feature>
<feature type="compositionally biased region" description="Polar residues" evidence="1">
    <location>
        <begin position="53"/>
        <end position="66"/>
    </location>
</feature>
<feature type="compositionally biased region" description="Polar residues" evidence="1">
    <location>
        <begin position="877"/>
        <end position="889"/>
    </location>
</feature>
<keyword evidence="3" id="KW-1185">Reference proteome</keyword>
<feature type="compositionally biased region" description="Low complexity" evidence="1">
    <location>
        <begin position="694"/>
        <end position="722"/>
    </location>
</feature>
<organism evidence="2 3">
    <name type="scientific">Amanita thiersii Skay4041</name>
    <dbReference type="NCBI Taxonomy" id="703135"/>
    <lineage>
        <taxon>Eukaryota</taxon>
        <taxon>Fungi</taxon>
        <taxon>Dikarya</taxon>
        <taxon>Basidiomycota</taxon>
        <taxon>Agaricomycotina</taxon>
        <taxon>Agaricomycetes</taxon>
        <taxon>Agaricomycetidae</taxon>
        <taxon>Agaricales</taxon>
        <taxon>Pluteineae</taxon>
        <taxon>Amanitaceae</taxon>
        <taxon>Amanita</taxon>
    </lineage>
</organism>
<dbReference type="EMBL" id="KZ301986">
    <property type="protein sequence ID" value="PFH51640.1"/>
    <property type="molecule type" value="Genomic_DNA"/>
</dbReference>
<feature type="compositionally biased region" description="Basic and acidic residues" evidence="1">
    <location>
        <begin position="85"/>
        <end position="94"/>
    </location>
</feature>
<evidence type="ECO:0000313" key="2">
    <source>
        <dbReference type="EMBL" id="PFH51640.1"/>
    </source>
</evidence>
<feature type="region of interest" description="Disordered" evidence="1">
    <location>
        <begin position="191"/>
        <end position="225"/>
    </location>
</feature>
<feature type="compositionally biased region" description="Basic and acidic residues" evidence="1">
    <location>
        <begin position="339"/>
        <end position="349"/>
    </location>
</feature>
<sequence length="916" mass="96877">MSDGDKEPFQAVLTSDNSLFVATTLATLLLAGSAYIWRANLNLPILVSEPRQRTSQESGTVHSESSVLRKKSFSTTNNDPASPSDAEKSKTSRSKERRRRGKDPFRDILKSGKKLKALSRINVSLADSDKPMGDVKTSPVPQVPESPQFQSSPNTSIASSSRSASVSSSRTRAIQMETCDFEQQQYLHEHGEPQVNHESPHLRATIPIPSGSAVSGTEKYPSSSDEFFQFSPHALESCLQESVHLSRQGMPRDSLTTQDHDPPTSNAKPNSKYTEVSIISNPSPLASSSDNITTPMVTPTQFQVPSPSLHMSSKPASSSRTQGPWDVSNSRPASTSNSKYHDTNGRPRSQELPSLPTLPPHISVSTSSSTIVGPRGSAGPSQSSSESQICHSPTSSSSMDDSTLPFTFPSLNTSPRPKANSNGVNGNGYGTAPSSTSVNGYHGSNGASRRIPTPRRTSTPSSGTNTPPPSLTTQTQLASLRGALEAARLREEKMKGDLERCLKELDILRWENASWRRREIELQNQVHYLVHQLQSYASVLTPVPVNGPSTSSSIASSGNTTSTSSPTKNGSSNASPAKNGYHIPLPPQQHSLPPSTVPLPPLQILPPPNQMMPPPGMFSPLSMMHAIPSPLYYPYISLSAGHPHHHHSHSLSHLPSQVQPHNHPFSPTHNQVSPNQGSLISAFPAISGNGNVVGNSNGPGLTASGTGSGSSSAPGSSVGSISPDLGGSLASTITAAMAERGTRKSRARNQVQMSGWIGFGAGEDGYEAGYGDDSADESSSEVNEALADAILKRPASIGFGKAKTKEQRPVTVNQQKDEQSASGSDTQAEFTFPSLSDLGNVNWGKRAENESSGNVSNAENGVMGSSPVEDTVPNVGSRATGSKSAVQANTARQAEIVAEFNIVSDSHSGIAKAPGG</sequence>
<feature type="compositionally biased region" description="Low complexity" evidence="1">
    <location>
        <begin position="548"/>
        <end position="573"/>
    </location>
</feature>
<feature type="compositionally biased region" description="Low complexity" evidence="1">
    <location>
        <begin position="448"/>
        <end position="473"/>
    </location>
</feature>
<evidence type="ECO:0000313" key="3">
    <source>
        <dbReference type="Proteomes" id="UP000242287"/>
    </source>
</evidence>
<feature type="compositionally biased region" description="Low complexity" evidence="1">
    <location>
        <begin position="151"/>
        <end position="171"/>
    </location>
</feature>
<feature type="region of interest" description="Disordered" evidence="1">
    <location>
        <begin position="694"/>
        <end position="724"/>
    </location>
</feature>
<feature type="compositionally biased region" description="Polar residues" evidence="1">
    <location>
        <begin position="850"/>
        <end position="859"/>
    </location>
</feature>
<feature type="compositionally biased region" description="Polar residues" evidence="1">
    <location>
        <begin position="212"/>
        <end position="225"/>
    </location>
</feature>
<name>A0A2A9NVA9_9AGAR</name>
<feature type="compositionally biased region" description="Low complexity" evidence="1">
    <location>
        <begin position="362"/>
        <end position="403"/>
    </location>
</feature>
<feature type="region of interest" description="Disordered" evidence="1">
    <location>
        <begin position="800"/>
        <end position="889"/>
    </location>
</feature>
<feature type="region of interest" description="Disordered" evidence="1">
    <location>
        <begin position="243"/>
        <end position="473"/>
    </location>
</feature>
<dbReference type="STRING" id="703135.A0A2A9NVA9"/>
<proteinExistence type="predicted"/>
<dbReference type="AlphaFoldDB" id="A0A2A9NVA9"/>
<gene>
    <name evidence="2" type="ORF">AMATHDRAFT_2914</name>
</gene>
<feature type="region of interest" description="Disordered" evidence="1">
    <location>
        <begin position="548"/>
        <end position="604"/>
    </location>
</feature>
<accession>A0A2A9NVA9</accession>
<dbReference type="Proteomes" id="UP000242287">
    <property type="component" value="Unassembled WGS sequence"/>
</dbReference>
<feature type="compositionally biased region" description="Polar residues" evidence="1">
    <location>
        <begin position="263"/>
        <end position="338"/>
    </location>
</feature>
<feature type="compositionally biased region" description="Polar residues" evidence="1">
    <location>
        <begin position="409"/>
        <end position="424"/>
    </location>
</feature>
<feature type="compositionally biased region" description="Pro residues" evidence="1">
    <location>
        <begin position="595"/>
        <end position="604"/>
    </location>
</feature>
<feature type="compositionally biased region" description="Polar residues" evidence="1">
    <location>
        <begin position="810"/>
        <end position="839"/>
    </location>
</feature>
<feature type="region of interest" description="Disordered" evidence="1">
    <location>
        <begin position="123"/>
        <end position="171"/>
    </location>
</feature>